<keyword evidence="2" id="KW-1185">Reference proteome</keyword>
<dbReference type="GeneID" id="20367327"/>
<sequence>MFVMTCAGSDYDKSWYRGLHLPTQLVNHSSRFSQD</sequence>
<name>K3VES9_FUSPC</name>
<gene>
    <name evidence="1" type="ORF">FPSE_08709</name>
</gene>
<dbReference type="KEGG" id="fpu:FPSE_08709"/>
<evidence type="ECO:0000313" key="2">
    <source>
        <dbReference type="Proteomes" id="UP000007978"/>
    </source>
</evidence>
<dbReference type="HOGENOM" id="CLU_3368580_0_0_1"/>
<dbReference type="RefSeq" id="XP_009260102.1">
    <property type="nucleotide sequence ID" value="XM_009261827.1"/>
</dbReference>
<reference evidence="1 2" key="1">
    <citation type="journal article" date="2012" name="PLoS Pathog.">
        <title>Comparative pathogenomics reveals horizontally acquired novel virulence genes in fungi infecting cereal hosts.</title>
        <authorList>
            <person name="Gardiner D.M."/>
            <person name="McDonald M.C."/>
            <person name="Covarelli L."/>
            <person name="Solomon P.S."/>
            <person name="Rusu A.G."/>
            <person name="Marshall M."/>
            <person name="Kazan K."/>
            <person name="Chakraborty S."/>
            <person name="McDonald B.A."/>
            <person name="Manners J.M."/>
        </authorList>
    </citation>
    <scope>NUCLEOTIDE SEQUENCE [LARGE SCALE GENOMIC DNA]</scope>
    <source>
        <strain evidence="1 2">CS3096</strain>
    </source>
</reference>
<dbReference type="EMBL" id="AFNW01000294">
    <property type="protein sequence ID" value="EKJ71203.1"/>
    <property type="molecule type" value="Genomic_DNA"/>
</dbReference>
<dbReference type="Proteomes" id="UP000007978">
    <property type="component" value="Chromosome 1"/>
</dbReference>
<organism evidence="1 2">
    <name type="scientific">Fusarium pseudograminearum (strain CS3096)</name>
    <name type="common">Wheat and barley crown-rot fungus</name>
    <dbReference type="NCBI Taxonomy" id="1028729"/>
    <lineage>
        <taxon>Eukaryota</taxon>
        <taxon>Fungi</taxon>
        <taxon>Dikarya</taxon>
        <taxon>Ascomycota</taxon>
        <taxon>Pezizomycotina</taxon>
        <taxon>Sordariomycetes</taxon>
        <taxon>Hypocreomycetidae</taxon>
        <taxon>Hypocreales</taxon>
        <taxon>Nectriaceae</taxon>
        <taxon>Fusarium</taxon>
    </lineage>
</organism>
<accession>K3VES9</accession>
<comment type="caution">
    <text evidence="1">The sequence shown here is derived from an EMBL/GenBank/DDBJ whole genome shotgun (WGS) entry which is preliminary data.</text>
</comment>
<dbReference type="AlphaFoldDB" id="K3VES9"/>
<proteinExistence type="predicted"/>
<protein>
    <submittedName>
        <fullName evidence="1">Uncharacterized protein</fullName>
    </submittedName>
</protein>
<evidence type="ECO:0000313" key="1">
    <source>
        <dbReference type="EMBL" id="EKJ71203.1"/>
    </source>
</evidence>